<organism evidence="2 3">
    <name type="scientific">Phlebiopsis gigantea (strain 11061_1 CR5-6)</name>
    <name type="common">White-rot fungus</name>
    <name type="synonym">Peniophora gigantea</name>
    <dbReference type="NCBI Taxonomy" id="745531"/>
    <lineage>
        <taxon>Eukaryota</taxon>
        <taxon>Fungi</taxon>
        <taxon>Dikarya</taxon>
        <taxon>Basidiomycota</taxon>
        <taxon>Agaricomycotina</taxon>
        <taxon>Agaricomycetes</taxon>
        <taxon>Polyporales</taxon>
        <taxon>Phanerochaetaceae</taxon>
        <taxon>Phlebiopsis</taxon>
    </lineage>
</organism>
<proteinExistence type="predicted"/>
<keyword evidence="1" id="KW-0472">Membrane</keyword>
<keyword evidence="3" id="KW-1185">Reference proteome</keyword>
<evidence type="ECO:0000256" key="1">
    <source>
        <dbReference type="SAM" id="Phobius"/>
    </source>
</evidence>
<feature type="transmembrane region" description="Helical" evidence="1">
    <location>
        <begin position="48"/>
        <end position="69"/>
    </location>
</feature>
<dbReference type="EMBL" id="KN840615">
    <property type="protein sequence ID" value="KIP03445.1"/>
    <property type="molecule type" value="Genomic_DNA"/>
</dbReference>
<sequence>MAHKPDLGRRPHELVRHLRDVRPLLRGHEGTGPDRSTLPFVAPLQSYLGWYAVSSTLIICIARPLPLLLQTPHRRHHLR</sequence>
<dbReference type="HOGENOM" id="CLU_2606818_0_0_1"/>
<protein>
    <submittedName>
        <fullName evidence="2">Uncharacterized protein</fullName>
    </submittedName>
</protein>
<keyword evidence="1" id="KW-1133">Transmembrane helix</keyword>
<accession>A0A0C3S5C3</accession>
<gene>
    <name evidence="2" type="ORF">PHLGIDRAFT_238103</name>
</gene>
<evidence type="ECO:0000313" key="3">
    <source>
        <dbReference type="Proteomes" id="UP000053257"/>
    </source>
</evidence>
<evidence type="ECO:0000313" key="2">
    <source>
        <dbReference type="EMBL" id="KIP03445.1"/>
    </source>
</evidence>
<name>A0A0C3S5C3_PHLG1</name>
<keyword evidence="1" id="KW-0812">Transmembrane</keyword>
<reference evidence="2 3" key="1">
    <citation type="journal article" date="2014" name="PLoS Genet.">
        <title>Analysis of the Phlebiopsis gigantea genome, transcriptome and secretome provides insight into its pioneer colonization strategies of wood.</title>
        <authorList>
            <person name="Hori C."/>
            <person name="Ishida T."/>
            <person name="Igarashi K."/>
            <person name="Samejima M."/>
            <person name="Suzuki H."/>
            <person name="Master E."/>
            <person name="Ferreira P."/>
            <person name="Ruiz-Duenas F.J."/>
            <person name="Held B."/>
            <person name="Canessa P."/>
            <person name="Larrondo L.F."/>
            <person name="Schmoll M."/>
            <person name="Druzhinina I.S."/>
            <person name="Kubicek C.P."/>
            <person name="Gaskell J.A."/>
            <person name="Kersten P."/>
            <person name="St John F."/>
            <person name="Glasner J."/>
            <person name="Sabat G."/>
            <person name="Splinter BonDurant S."/>
            <person name="Syed K."/>
            <person name="Yadav J."/>
            <person name="Mgbeahuruike A.C."/>
            <person name="Kovalchuk A."/>
            <person name="Asiegbu F.O."/>
            <person name="Lackner G."/>
            <person name="Hoffmeister D."/>
            <person name="Rencoret J."/>
            <person name="Gutierrez A."/>
            <person name="Sun H."/>
            <person name="Lindquist E."/>
            <person name="Barry K."/>
            <person name="Riley R."/>
            <person name="Grigoriev I.V."/>
            <person name="Henrissat B."/>
            <person name="Kues U."/>
            <person name="Berka R.M."/>
            <person name="Martinez A.T."/>
            <person name="Covert S.F."/>
            <person name="Blanchette R.A."/>
            <person name="Cullen D."/>
        </authorList>
    </citation>
    <scope>NUCLEOTIDE SEQUENCE [LARGE SCALE GENOMIC DNA]</scope>
    <source>
        <strain evidence="2 3">11061_1 CR5-6</strain>
    </source>
</reference>
<dbReference type="AlphaFoldDB" id="A0A0C3S5C3"/>
<dbReference type="Proteomes" id="UP000053257">
    <property type="component" value="Unassembled WGS sequence"/>
</dbReference>